<dbReference type="EMBL" id="VUNH01000012">
    <property type="protein sequence ID" value="MST56487.1"/>
    <property type="molecule type" value="Genomic_DNA"/>
</dbReference>
<comment type="caution">
    <text evidence="1">The sequence shown here is derived from an EMBL/GenBank/DDBJ whole genome shotgun (WGS) entry which is preliminary data.</text>
</comment>
<name>A0A6L5YFM9_9BACT</name>
<evidence type="ECO:0000313" key="2">
    <source>
        <dbReference type="Proteomes" id="UP000473699"/>
    </source>
</evidence>
<dbReference type="Proteomes" id="UP000473699">
    <property type="component" value="Unassembled WGS sequence"/>
</dbReference>
<gene>
    <name evidence="1" type="ORF">FYJ74_10665</name>
</gene>
<accession>A0A6L5YFM9</accession>
<sequence>MPEEVITPAEDRLIKMLHEIAPKDKDFRVLVGLTCFDEGLTEELVDHIEKNHVTEPEEVERWLFGDPDLAAEEDK</sequence>
<dbReference type="AlphaFoldDB" id="A0A6L5YFM9"/>
<organism evidence="1 2">
    <name type="scientific">Pyramidobacter porci</name>
    <dbReference type="NCBI Taxonomy" id="2605789"/>
    <lineage>
        <taxon>Bacteria</taxon>
        <taxon>Thermotogati</taxon>
        <taxon>Synergistota</taxon>
        <taxon>Synergistia</taxon>
        <taxon>Synergistales</taxon>
        <taxon>Dethiosulfovibrionaceae</taxon>
        <taxon>Pyramidobacter</taxon>
    </lineage>
</organism>
<protein>
    <submittedName>
        <fullName evidence="1">Uncharacterized protein</fullName>
    </submittedName>
</protein>
<reference evidence="1 2" key="1">
    <citation type="submission" date="2019-08" db="EMBL/GenBank/DDBJ databases">
        <title>In-depth cultivation of the pig gut microbiome towards novel bacterial diversity and tailored functional studies.</title>
        <authorList>
            <person name="Wylensek D."/>
            <person name="Hitch T.C.A."/>
            <person name="Clavel T."/>
        </authorList>
    </citation>
    <scope>NUCLEOTIDE SEQUENCE [LARGE SCALE GENOMIC DNA]</scope>
    <source>
        <strain evidence="1 2">SM-530-WT-4B</strain>
    </source>
</reference>
<keyword evidence="2" id="KW-1185">Reference proteome</keyword>
<proteinExistence type="predicted"/>
<evidence type="ECO:0000313" key="1">
    <source>
        <dbReference type="EMBL" id="MST56487.1"/>
    </source>
</evidence>
<dbReference type="RefSeq" id="WP_154529560.1">
    <property type="nucleotide sequence ID" value="NZ_VUNH01000012.1"/>
</dbReference>